<sequence length="73" mass="7779">MKKAVERSVSAKGGGISSAVIILAVSFAVLMTQPIQLLFVLLFVFGFIVTGGTWLDAFLIRGVLMPALLLLLD</sequence>
<comment type="caution">
    <text evidence="2">The sequence shown here is derived from an EMBL/GenBank/DDBJ whole genome shotgun (WGS) entry which is preliminary data.</text>
</comment>
<proteinExistence type="predicted"/>
<accession>A0A8J4M280</accession>
<reference evidence="2" key="1">
    <citation type="submission" date="2021-04" db="EMBL/GenBank/DDBJ databases">
        <title>Draft genome sequence of Xylanibacillus composti strain K13.</title>
        <authorList>
            <person name="Uke A."/>
            <person name="Chhe C."/>
            <person name="Baramee S."/>
            <person name="Kosugi A."/>
        </authorList>
    </citation>
    <scope>NUCLEOTIDE SEQUENCE</scope>
    <source>
        <strain evidence="2">K13</strain>
    </source>
</reference>
<feature type="transmembrane region" description="Helical" evidence="1">
    <location>
        <begin position="20"/>
        <end position="48"/>
    </location>
</feature>
<evidence type="ECO:0000256" key="1">
    <source>
        <dbReference type="SAM" id="Phobius"/>
    </source>
</evidence>
<protein>
    <submittedName>
        <fullName evidence="2">Uncharacterized protein</fullName>
    </submittedName>
</protein>
<keyword evidence="1" id="KW-0472">Membrane</keyword>
<dbReference type="Proteomes" id="UP000677918">
    <property type="component" value="Unassembled WGS sequence"/>
</dbReference>
<evidence type="ECO:0000313" key="3">
    <source>
        <dbReference type="Proteomes" id="UP000677918"/>
    </source>
</evidence>
<keyword evidence="1" id="KW-0812">Transmembrane</keyword>
<keyword evidence="1" id="KW-1133">Transmembrane helix</keyword>
<dbReference type="EMBL" id="BOVK01000019">
    <property type="protein sequence ID" value="GIQ68855.1"/>
    <property type="molecule type" value="Genomic_DNA"/>
</dbReference>
<gene>
    <name evidence="2" type="ORF">XYCOK13_16790</name>
</gene>
<evidence type="ECO:0000313" key="2">
    <source>
        <dbReference type="EMBL" id="GIQ68855.1"/>
    </source>
</evidence>
<dbReference type="AlphaFoldDB" id="A0A8J4M280"/>
<name>A0A8J4M280_9BACL</name>
<keyword evidence="3" id="KW-1185">Reference proteome</keyword>
<organism evidence="2 3">
    <name type="scientific">Xylanibacillus composti</name>
    <dbReference type="NCBI Taxonomy" id="1572762"/>
    <lineage>
        <taxon>Bacteria</taxon>
        <taxon>Bacillati</taxon>
        <taxon>Bacillota</taxon>
        <taxon>Bacilli</taxon>
        <taxon>Bacillales</taxon>
        <taxon>Paenibacillaceae</taxon>
        <taxon>Xylanibacillus</taxon>
    </lineage>
</organism>